<dbReference type="Proteomes" id="UP000555552">
    <property type="component" value="Unassembled WGS sequence"/>
</dbReference>
<keyword evidence="2 5" id="KW-0238">DNA-binding</keyword>
<evidence type="ECO:0000259" key="4">
    <source>
        <dbReference type="PROSITE" id="PS50932"/>
    </source>
</evidence>
<dbReference type="Gene3D" id="1.10.260.40">
    <property type="entry name" value="lambda repressor-like DNA-binding domains"/>
    <property type="match status" value="1"/>
</dbReference>
<dbReference type="PROSITE" id="PS50932">
    <property type="entry name" value="HTH_LACI_2"/>
    <property type="match status" value="1"/>
</dbReference>
<dbReference type="GO" id="GO:0000976">
    <property type="term" value="F:transcription cis-regulatory region binding"/>
    <property type="evidence" value="ECO:0007669"/>
    <property type="project" value="TreeGrafter"/>
</dbReference>
<comment type="caution">
    <text evidence="5">The sequence shown here is derived from an EMBL/GenBank/DDBJ whole genome shotgun (WGS) entry which is preliminary data.</text>
</comment>
<evidence type="ECO:0000256" key="1">
    <source>
        <dbReference type="ARBA" id="ARBA00023015"/>
    </source>
</evidence>
<dbReference type="InterPro" id="IPR000843">
    <property type="entry name" value="HTH_LacI"/>
</dbReference>
<dbReference type="AlphaFoldDB" id="A0A849BXE9"/>
<dbReference type="SUPFAM" id="SSF47413">
    <property type="entry name" value="lambda repressor-like DNA-binding domains"/>
    <property type="match status" value="1"/>
</dbReference>
<dbReference type="InterPro" id="IPR010982">
    <property type="entry name" value="Lambda_DNA-bd_dom_sf"/>
</dbReference>
<sequence length="334" mass="34694">MRDVATAAGVSPMTVSNVLTGRRATSPEVRRAVLEASERLGYRLNVAARSLRRGRTGVVGLAVPSLDAPYFGQLAGRLAARLAREGLRLVVEQTGASPEGEAAAVRDSRGGAYDGLVLSAVGLGGDVRALAGDLPVVALGERQDLRRVDHVGMANIEGARAAAALLLERGCRRLAVVGSPPWEQLDEPGGHDGDAFRLRARGVRDAVRAAPGARVRAVTLGTALEDGVRCGRALAAGEPVDGVVALTDTLALGVLRGLADGGLRVPDDVLVVGFDDVREAATSVPSLSSVAPGHDAMVEEVVRLLLRRMAKPAAAEEDVVAPFAVVERESTRRA</sequence>
<reference evidence="5 6" key="1">
    <citation type="submission" date="2020-05" db="EMBL/GenBank/DDBJ databases">
        <title>MicrobeNet Type strains.</title>
        <authorList>
            <person name="Nicholson A.C."/>
        </authorList>
    </citation>
    <scope>NUCLEOTIDE SEQUENCE [LARGE SCALE GENOMIC DNA]</scope>
    <source>
        <strain evidence="5 6">JCM 14547</strain>
    </source>
</reference>
<protein>
    <submittedName>
        <fullName evidence="5">LacI family DNA-binding transcriptional regulator</fullName>
    </submittedName>
</protein>
<dbReference type="PANTHER" id="PTHR30146:SF109">
    <property type="entry name" value="HTH-TYPE TRANSCRIPTIONAL REGULATOR GALS"/>
    <property type="match status" value="1"/>
</dbReference>
<dbReference type="CDD" id="cd06267">
    <property type="entry name" value="PBP1_LacI_sugar_binding-like"/>
    <property type="match status" value="1"/>
</dbReference>
<dbReference type="Pfam" id="PF13377">
    <property type="entry name" value="Peripla_BP_3"/>
    <property type="match status" value="1"/>
</dbReference>
<dbReference type="RefSeq" id="WP_171203888.1">
    <property type="nucleotide sequence ID" value="NZ_BAAANP010000006.1"/>
</dbReference>
<evidence type="ECO:0000313" key="6">
    <source>
        <dbReference type="Proteomes" id="UP000555552"/>
    </source>
</evidence>
<dbReference type="Pfam" id="PF00356">
    <property type="entry name" value="LacI"/>
    <property type="match status" value="1"/>
</dbReference>
<name>A0A849BXE9_9ACTN</name>
<proteinExistence type="predicted"/>
<dbReference type="EMBL" id="JABEMA010000262">
    <property type="protein sequence ID" value="NNH24116.1"/>
    <property type="molecule type" value="Genomic_DNA"/>
</dbReference>
<keyword evidence="6" id="KW-1185">Reference proteome</keyword>
<dbReference type="GO" id="GO:0003700">
    <property type="term" value="F:DNA-binding transcription factor activity"/>
    <property type="evidence" value="ECO:0007669"/>
    <property type="project" value="TreeGrafter"/>
</dbReference>
<organism evidence="5 6">
    <name type="scientific">Pseudokineococcus marinus</name>
    <dbReference type="NCBI Taxonomy" id="351215"/>
    <lineage>
        <taxon>Bacteria</taxon>
        <taxon>Bacillati</taxon>
        <taxon>Actinomycetota</taxon>
        <taxon>Actinomycetes</taxon>
        <taxon>Kineosporiales</taxon>
        <taxon>Kineosporiaceae</taxon>
        <taxon>Pseudokineococcus</taxon>
    </lineage>
</organism>
<dbReference type="SMART" id="SM00354">
    <property type="entry name" value="HTH_LACI"/>
    <property type="match status" value="1"/>
</dbReference>
<evidence type="ECO:0000313" key="5">
    <source>
        <dbReference type="EMBL" id="NNH24116.1"/>
    </source>
</evidence>
<dbReference type="CDD" id="cd01392">
    <property type="entry name" value="HTH_LacI"/>
    <property type="match status" value="1"/>
</dbReference>
<dbReference type="InterPro" id="IPR046335">
    <property type="entry name" value="LacI/GalR-like_sensor"/>
</dbReference>
<keyword evidence="1" id="KW-0805">Transcription regulation</keyword>
<dbReference type="SUPFAM" id="SSF53822">
    <property type="entry name" value="Periplasmic binding protein-like I"/>
    <property type="match status" value="1"/>
</dbReference>
<dbReference type="InterPro" id="IPR028082">
    <property type="entry name" value="Peripla_BP_I"/>
</dbReference>
<accession>A0A849BXE9</accession>
<feature type="domain" description="HTH lacI-type" evidence="4">
    <location>
        <begin position="1"/>
        <end position="53"/>
    </location>
</feature>
<keyword evidence="3" id="KW-0804">Transcription</keyword>
<dbReference type="Gene3D" id="3.40.50.2300">
    <property type="match status" value="2"/>
</dbReference>
<evidence type="ECO:0000256" key="3">
    <source>
        <dbReference type="ARBA" id="ARBA00023163"/>
    </source>
</evidence>
<dbReference type="PANTHER" id="PTHR30146">
    <property type="entry name" value="LACI-RELATED TRANSCRIPTIONAL REPRESSOR"/>
    <property type="match status" value="1"/>
</dbReference>
<evidence type="ECO:0000256" key="2">
    <source>
        <dbReference type="ARBA" id="ARBA00023125"/>
    </source>
</evidence>
<gene>
    <name evidence="5" type="ORF">HLB09_13650</name>
</gene>